<comment type="caution">
    <text evidence="1">The sequence shown here is derived from an EMBL/GenBank/DDBJ whole genome shotgun (WGS) entry which is preliminary data.</text>
</comment>
<evidence type="ECO:0000313" key="2">
    <source>
        <dbReference type="Proteomes" id="UP001589575"/>
    </source>
</evidence>
<sequence>MISSDFDAPGCTLGLPISVELRFQKLVQVLASRTRRALPESGIQQCIERRVPAANRRRISTALEGKKEHRER</sequence>
<reference evidence="1 2" key="1">
    <citation type="submission" date="2024-09" db="EMBL/GenBank/DDBJ databases">
        <authorList>
            <person name="Sun Q."/>
            <person name="Mori K."/>
        </authorList>
    </citation>
    <scope>NUCLEOTIDE SEQUENCE [LARGE SCALE GENOMIC DNA]</scope>
    <source>
        <strain evidence="1 2">CCM 7609</strain>
    </source>
</reference>
<accession>A0ABV5G2L0</accession>
<name>A0ABV5G2L0_9MICC</name>
<evidence type="ECO:0000313" key="1">
    <source>
        <dbReference type="EMBL" id="MFB9073172.1"/>
    </source>
</evidence>
<protein>
    <submittedName>
        <fullName evidence="1">Uncharacterized protein</fullName>
    </submittedName>
</protein>
<proteinExistence type="predicted"/>
<dbReference type="EMBL" id="JBHMFI010000001">
    <property type="protein sequence ID" value="MFB9073172.1"/>
    <property type="molecule type" value="Genomic_DNA"/>
</dbReference>
<organism evidence="1 2">
    <name type="scientific">Citricoccus parietis</name>
    <dbReference type="NCBI Taxonomy" id="592307"/>
    <lineage>
        <taxon>Bacteria</taxon>
        <taxon>Bacillati</taxon>
        <taxon>Actinomycetota</taxon>
        <taxon>Actinomycetes</taxon>
        <taxon>Micrococcales</taxon>
        <taxon>Micrococcaceae</taxon>
        <taxon>Citricoccus</taxon>
    </lineage>
</organism>
<keyword evidence="2" id="KW-1185">Reference proteome</keyword>
<gene>
    <name evidence="1" type="ORF">ACFFX0_19000</name>
</gene>
<dbReference type="Proteomes" id="UP001589575">
    <property type="component" value="Unassembled WGS sequence"/>
</dbReference>